<dbReference type="EMBL" id="KQ086515">
    <property type="protein sequence ID" value="KLO04517.1"/>
    <property type="molecule type" value="Genomic_DNA"/>
</dbReference>
<reference evidence="2 3" key="1">
    <citation type="submission" date="2015-04" db="EMBL/GenBank/DDBJ databases">
        <title>Complete genome sequence of Schizopora paradoxa KUC8140, a cosmopolitan wood degrader in East Asia.</title>
        <authorList>
            <consortium name="DOE Joint Genome Institute"/>
            <person name="Min B."/>
            <person name="Park H."/>
            <person name="Jang Y."/>
            <person name="Kim J.-J."/>
            <person name="Kim K.H."/>
            <person name="Pangilinan J."/>
            <person name="Lipzen A."/>
            <person name="Riley R."/>
            <person name="Grigoriev I.V."/>
            <person name="Spatafora J.W."/>
            <person name="Choi I.-G."/>
        </authorList>
    </citation>
    <scope>NUCLEOTIDE SEQUENCE [LARGE SCALE GENOMIC DNA]</scope>
    <source>
        <strain evidence="2 3">KUC8140</strain>
    </source>
</reference>
<keyword evidence="3" id="KW-1185">Reference proteome</keyword>
<keyword evidence="1" id="KW-0812">Transmembrane</keyword>
<evidence type="ECO:0000313" key="2">
    <source>
        <dbReference type="EMBL" id="KLO04517.1"/>
    </source>
</evidence>
<evidence type="ECO:0000256" key="1">
    <source>
        <dbReference type="SAM" id="Phobius"/>
    </source>
</evidence>
<feature type="transmembrane region" description="Helical" evidence="1">
    <location>
        <begin position="38"/>
        <end position="57"/>
    </location>
</feature>
<dbReference type="AlphaFoldDB" id="A0A0H2QZT7"/>
<sequence>MTHSEAMRFIGVQQLIMKQFRLEHAEFILPVYVRKCRISIWTIAVSLLILSSVFHWMKGLWGSTYSNSAHTFCGCIHSSRYVMSEQYTIDVEESFSSVRYAEMCQDL</sequence>
<keyword evidence="1" id="KW-0472">Membrane</keyword>
<dbReference type="InParanoid" id="A0A0H2QZT7"/>
<name>A0A0H2QZT7_9AGAM</name>
<dbReference type="Proteomes" id="UP000053477">
    <property type="component" value="Unassembled WGS sequence"/>
</dbReference>
<keyword evidence="1" id="KW-1133">Transmembrane helix</keyword>
<organism evidence="2 3">
    <name type="scientific">Schizopora paradoxa</name>
    <dbReference type="NCBI Taxonomy" id="27342"/>
    <lineage>
        <taxon>Eukaryota</taxon>
        <taxon>Fungi</taxon>
        <taxon>Dikarya</taxon>
        <taxon>Basidiomycota</taxon>
        <taxon>Agaricomycotina</taxon>
        <taxon>Agaricomycetes</taxon>
        <taxon>Hymenochaetales</taxon>
        <taxon>Schizoporaceae</taxon>
        <taxon>Schizopora</taxon>
    </lineage>
</organism>
<accession>A0A0H2QZT7</accession>
<gene>
    <name evidence="2" type="ORF">SCHPADRAFT_911611</name>
</gene>
<protein>
    <submittedName>
        <fullName evidence="2">Uncharacterized protein</fullName>
    </submittedName>
</protein>
<proteinExistence type="predicted"/>
<evidence type="ECO:0000313" key="3">
    <source>
        <dbReference type="Proteomes" id="UP000053477"/>
    </source>
</evidence>